<proteinExistence type="predicted"/>
<keyword evidence="1" id="KW-0805">Transcription regulation</keyword>
<evidence type="ECO:0000313" key="5">
    <source>
        <dbReference type="Proteomes" id="UP000006304"/>
    </source>
</evidence>
<gene>
    <name evidence="4" type="ORF">O3I_022875</name>
</gene>
<dbReference type="KEGG" id="nbr:O3I_022875"/>
<sequence length="170" mass="18735">MCGHGSVDGRATETGDVIDRCLIDASSSDKWQDFLVRLAHGVRQVALDHPELFPLAATAPAQAPWVRPPLGSLRWMETFLNTLLAYGFDDDAAVNAYRSYTTFLLGQLLLQVAAQGPAATELHRSRDDGLSGFPNLFRLQPKLSQDHSAAEFDDALEAVLDRIERMRAAR</sequence>
<keyword evidence="5" id="KW-1185">Reference proteome</keyword>
<dbReference type="InterPro" id="IPR004111">
    <property type="entry name" value="Repressor_TetR_C"/>
</dbReference>
<dbReference type="HOGENOM" id="CLU_1569088_0_0_11"/>
<dbReference type="STRING" id="1133849.O3I_022875"/>
<dbReference type="eggNOG" id="COG1309">
    <property type="taxonomic scope" value="Bacteria"/>
</dbReference>
<dbReference type="Proteomes" id="UP000006304">
    <property type="component" value="Chromosome"/>
</dbReference>
<dbReference type="SUPFAM" id="SSF48498">
    <property type="entry name" value="Tetracyclin repressor-like, C-terminal domain"/>
    <property type="match status" value="1"/>
</dbReference>
<protein>
    <submittedName>
        <fullName evidence="4">TetR family transcriptional regulator</fullName>
    </submittedName>
</protein>
<dbReference type="GO" id="GO:0045892">
    <property type="term" value="P:negative regulation of DNA-templated transcription"/>
    <property type="evidence" value="ECO:0007669"/>
    <property type="project" value="InterPro"/>
</dbReference>
<feature type="domain" description="Tetracycline repressor TetR C-terminal" evidence="3">
    <location>
        <begin position="28"/>
        <end position="166"/>
    </location>
</feature>
<accession>K0F036</accession>
<dbReference type="Gene3D" id="1.10.357.10">
    <property type="entry name" value="Tetracycline Repressor, domain 2"/>
    <property type="match status" value="1"/>
</dbReference>
<organism evidence="4 5">
    <name type="scientific">Nocardia brasiliensis (strain ATCC 700358 / HUJEG-1)</name>
    <dbReference type="NCBI Taxonomy" id="1133849"/>
    <lineage>
        <taxon>Bacteria</taxon>
        <taxon>Bacillati</taxon>
        <taxon>Actinomycetota</taxon>
        <taxon>Actinomycetes</taxon>
        <taxon>Mycobacteriales</taxon>
        <taxon>Nocardiaceae</taxon>
        <taxon>Nocardia</taxon>
    </lineage>
</organism>
<reference evidence="4 5" key="1">
    <citation type="journal article" date="2012" name="J. Bacteriol.">
        <title>Complete genome sequence of Nocardia brasiliensis HUJEG-1.</title>
        <authorList>
            <person name="Vera-Cabrera L."/>
            <person name="Ortiz-Lopez R."/>
            <person name="Elizondo-Gonzalez R."/>
            <person name="Perez-Maya A.A."/>
            <person name="Ocampo-Candiani J."/>
        </authorList>
    </citation>
    <scope>NUCLEOTIDE SEQUENCE [LARGE SCALE GENOMIC DNA]</scope>
    <source>
        <strain evidence="5">ATCC 700358</strain>
    </source>
</reference>
<evidence type="ECO:0000259" key="3">
    <source>
        <dbReference type="Pfam" id="PF02909"/>
    </source>
</evidence>
<dbReference type="Pfam" id="PF02909">
    <property type="entry name" value="TetR_C_1"/>
    <property type="match status" value="1"/>
</dbReference>
<dbReference type="InterPro" id="IPR036271">
    <property type="entry name" value="Tet_transcr_reg_TetR-rel_C_sf"/>
</dbReference>
<evidence type="ECO:0000313" key="4">
    <source>
        <dbReference type="EMBL" id="AFU02530.1"/>
    </source>
</evidence>
<keyword evidence="2" id="KW-0804">Transcription</keyword>
<evidence type="ECO:0000256" key="2">
    <source>
        <dbReference type="ARBA" id="ARBA00023163"/>
    </source>
</evidence>
<name>K0F036_NOCB7</name>
<dbReference type="EMBL" id="CP003876">
    <property type="protein sequence ID" value="AFU02530.1"/>
    <property type="molecule type" value="Genomic_DNA"/>
</dbReference>
<dbReference type="AlphaFoldDB" id="K0F036"/>
<evidence type="ECO:0000256" key="1">
    <source>
        <dbReference type="ARBA" id="ARBA00023015"/>
    </source>
</evidence>